<sequence length="444" mass="50646">MSPYTSPISELLGLGYCDWQEWTDYSRFKFNESHIPELLKLAQDWTFFDHDDADTVWSPVHAWRVLGILQAKEAVEPLLELFYKDDEHFVIAEYLPSAVGRLGSVATDRLWSIARNTGENEDARDLAIESLRWNVTYHEADREETIAGLLQLLDDREDDETYLNTALVGALVDIKGKEAGKSIRDAFDRGKVDREIHGDIEDVEIELSLRETRSFIPDWRFDHSQKEMLEAMLSEFGNMSYQEVEGFLFGIWGSPQQVPPNRWLKKIFGEAPSFEDEQQEKDAHRILFNLYDTIERSVEMGLDIIPEDCQSETPGDELFPNLKKWSRGFGEANAMLVNFWEEVFQHQAMKELEESWTACTILLSVWTHPEQLLEKAKKPGGPNIEKMLSAVPSVAKELASIGSGVRTRWDAIMETPDPVSVIKIGRNDACPCGSGKKYKKCCGA</sequence>
<keyword evidence="2" id="KW-1185">Reference proteome</keyword>
<proteinExistence type="predicted"/>
<dbReference type="InterPro" id="IPR004027">
    <property type="entry name" value="SEC_C_motif"/>
</dbReference>
<dbReference type="Pfam" id="PF03695">
    <property type="entry name" value="UPF0149"/>
    <property type="match status" value="1"/>
</dbReference>
<accession>A0A081N6M7</accession>
<protein>
    <recommendedName>
        <fullName evidence="3">Zinc chelation protein SecC</fullName>
    </recommendedName>
</protein>
<dbReference type="STRING" id="1137799.GZ78_26120"/>
<reference evidence="1 2" key="1">
    <citation type="submission" date="2014-06" db="EMBL/GenBank/DDBJ databases">
        <title>Whole Genome Sequences of Three Symbiotic Endozoicomonas Bacteria.</title>
        <authorList>
            <person name="Neave M.J."/>
            <person name="Apprill A."/>
            <person name="Voolstra C.R."/>
        </authorList>
    </citation>
    <scope>NUCLEOTIDE SEQUENCE [LARGE SCALE GENOMIC DNA]</scope>
    <source>
        <strain evidence="1 2">DSM 25634</strain>
    </source>
</reference>
<dbReference type="SUPFAM" id="SSF101327">
    <property type="entry name" value="YgfB-like"/>
    <property type="match status" value="1"/>
</dbReference>
<dbReference type="Pfam" id="PF06685">
    <property type="entry name" value="DUF1186"/>
    <property type="match status" value="1"/>
</dbReference>
<evidence type="ECO:0000313" key="2">
    <source>
        <dbReference type="Proteomes" id="UP000028073"/>
    </source>
</evidence>
<dbReference type="Pfam" id="PF02810">
    <property type="entry name" value="SEC-C"/>
    <property type="match status" value="1"/>
</dbReference>
<organism evidence="1 2">
    <name type="scientific">Endozoicomonas numazuensis</name>
    <dbReference type="NCBI Taxonomy" id="1137799"/>
    <lineage>
        <taxon>Bacteria</taxon>
        <taxon>Pseudomonadati</taxon>
        <taxon>Pseudomonadota</taxon>
        <taxon>Gammaproteobacteria</taxon>
        <taxon>Oceanospirillales</taxon>
        <taxon>Endozoicomonadaceae</taxon>
        <taxon>Endozoicomonas</taxon>
    </lineage>
</organism>
<dbReference type="NCBIfam" id="TIGR02292">
    <property type="entry name" value="ygfB_yecA"/>
    <property type="match status" value="1"/>
</dbReference>
<dbReference type="InterPro" id="IPR011978">
    <property type="entry name" value="YgfB-like"/>
</dbReference>
<dbReference type="InterPro" id="IPR010602">
    <property type="entry name" value="DUF1186"/>
</dbReference>
<dbReference type="RefSeq" id="WP_034841973.1">
    <property type="nucleotide sequence ID" value="NZ_JOKH01000008.1"/>
</dbReference>
<dbReference type="eggNOG" id="COG3012">
    <property type="taxonomic scope" value="Bacteria"/>
</dbReference>
<dbReference type="OrthoDB" id="570299at2"/>
<dbReference type="AlphaFoldDB" id="A0A081N6M7"/>
<comment type="caution">
    <text evidence="1">The sequence shown here is derived from an EMBL/GenBank/DDBJ whole genome shotgun (WGS) entry which is preliminary data.</text>
</comment>
<dbReference type="InterPro" id="IPR011989">
    <property type="entry name" value="ARM-like"/>
</dbReference>
<evidence type="ECO:0000313" key="1">
    <source>
        <dbReference type="EMBL" id="KEQ14100.1"/>
    </source>
</evidence>
<name>A0A081N6M7_9GAMM</name>
<dbReference type="Gene3D" id="1.25.10.10">
    <property type="entry name" value="Leucine-rich Repeat Variant"/>
    <property type="match status" value="1"/>
</dbReference>
<dbReference type="InterPro" id="IPR036255">
    <property type="entry name" value="YgfB-like_sf"/>
</dbReference>
<dbReference type="Gene3D" id="1.20.120.740">
    <property type="entry name" value="YgfB uncharacterised protein family UPF0149, PF03695"/>
    <property type="match status" value="1"/>
</dbReference>
<dbReference type="EMBL" id="JOKH01000008">
    <property type="protein sequence ID" value="KEQ14100.1"/>
    <property type="molecule type" value="Genomic_DNA"/>
</dbReference>
<gene>
    <name evidence="1" type="ORF">GZ78_26120</name>
</gene>
<dbReference type="Proteomes" id="UP000028073">
    <property type="component" value="Unassembled WGS sequence"/>
</dbReference>
<dbReference type="SUPFAM" id="SSF103642">
    <property type="entry name" value="Sec-C motif"/>
    <property type="match status" value="1"/>
</dbReference>
<dbReference type="Gene3D" id="3.10.450.50">
    <property type="match status" value="1"/>
</dbReference>
<evidence type="ECO:0008006" key="3">
    <source>
        <dbReference type="Google" id="ProtNLM"/>
    </source>
</evidence>